<protein>
    <submittedName>
        <fullName evidence="1">Uncharacterized protein</fullName>
    </submittedName>
</protein>
<dbReference type="Proteomes" id="UP000094426">
    <property type="component" value="Unassembled WGS sequence"/>
</dbReference>
<dbReference type="AlphaFoldDB" id="A0A1E2SKS6"/>
<proteinExistence type="predicted"/>
<accession>A0A1E2SKS6</accession>
<evidence type="ECO:0000313" key="1">
    <source>
        <dbReference type="EMBL" id="ODA90300.1"/>
    </source>
</evidence>
<organism evidence="1 2">
    <name type="scientific">Leifsonia xyli subsp. xyli</name>
    <dbReference type="NCBI Taxonomy" id="59736"/>
    <lineage>
        <taxon>Bacteria</taxon>
        <taxon>Bacillati</taxon>
        <taxon>Actinomycetota</taxon>
        <taxon>Actinomycetes</taxon>
        <taxon>Micrococcales</taxon>
        <taxon>Microbacteriaceae</taxon>
        <taxon>Leifsonia</taxon>
    </lineage>
</organism>
<dbReference type="EMBL" id="LNZG01000014">
    <property type="protein sequence ID" value="ODA90300.1"/>
    <property type="molecule type" value="Genomic_DNA"/>
</dbReference>
<gene>
    <name evidence="1" type="ORF">ATY41_10365</name>
</gene>
<sequence length="226" mass="23705">MFTTTVGLNPSKDAGTFCGHRVQVGYQVGTIGFESVEDSSGRNLWLFLTQGATGCEPSAADGGHCAGALDGKSEASVRIWKTWQAGRTYSLHVAAIAGRPGWWHASALDGSGGAETALGNLQFANGGTRLTPLRSVVEFPQLSDPGDQCTKLEDSDATFGPFQVDGKFFRYGSASAYSFACANKVLRLNGDGSAFLATHSKLKPATLLSKPNALAVSPSSPSGRRR</sequence>
<comment type="caution">
    <text evidence="1">The sequence shown here is derived from an EMBL/GenBank/DDBJ whole genome shotgun (WGS) entry which is preliminary data.</text>
</comment>
<reference evidence="1 2" key="1">
    <citation type="submission" date="2015-11" db="EMBL/GenBank/DDBJ databases">
        <authorList>
            <person name="Zhang Y."/>
            <person name="Guo Z."/>
        </authorList>
    </citation>
    <scope>NUCLEOTIDE SEQUENCE [LARGE SCALE GENOMIC DNA]</scope>
    <source>
        <strain evidence="2">gdw1</strain>
    </source>
</reference>
<evidence type="ECO:0000313" key="2">
    <source>
        <dbReference type="Proteomes" id="UP000094426"/>
    </source>
</evidence>
<name>A0A1E2SKS6_LEIXY</name>